<feature type="binding site" evidence="11">
    <location>
        <position position="340"/>
    </location>
    <ligand>
        <name>(2R)-2-phosphoglycerate</name>
        <dbReference type="ChEBI" id="CHEBI:58289"/>
    </ligand>
</feature>
<comment type="function">
    <text evidence="11">Catalyzes the reversible conversion of 2-phosphoglycerate (2-PG) into phosphoenolpyruvate (PEP). It is essential for the degradation of carbohydrates via glycolysis.</text>
</comment>
<comment type="catalytic activity">
    <reaction evidence="10">
        <text>(2R)-2-phosphoglycerate = phosphoenolpyruvate + H2O</text>
        <dbReference type="Rhea" id="RHEA:10164"/>
        <dbReference type="ChEBI" id="CHEBI:15377"/>
        <dbReference type="ChEBI" id="CHEBI:58289"/>
        <dbReference type="ChEBI" id="CHEBI:58702"/>
        <dbReference type="EC" id="4.2.1.11"/>
    </reaction>
    <physiologicalReaction direction="left-to-right" evidence="10">
        <dbReference type="Rhea" id="RHEA:10165"/>
    </physiologicalReaction>
</comment>
<feature type="binding site" evidence="11 13">
    <location>
        <position position="288"/>
    </location>
    <ligand>
        <name>Mg(2+)</name>
        <dbReference type="ChEBI" id="CHEBI:18420"/>
    </ligand>
</feature>
<dbReference type="SFLD" id="SFLDG00178">
    <property type="entry name" value="enolase"/>
    <property type="match status" value="1"/>
</dbReference>
<keyword evidence="16" id="KW-0670">Pyruvate</keyword>
<dbReference type="PROSITE" id="PS00164">
    <property type="entry name" value="ENOLASE"/>
    <property type="match status" value="1"/>
</dbReference>
<dbReference type="Pfam" id="PF03952">
    <property type="entry name" value="Enolase_N"/>
    <property type="match status" value="1"/>
</dbReference>
<dbReference type="InterPro" id="IPR036849">
    <property type="entry name" value="Enolase-like_C_sf"/>
</dbReference>
<comment type="similarity">
    <text evidence="2 11">Belongs to the enolase family.</text>
</comment>
<comment type="caution">
    <text evidence="16">The sequence shown here is derived from an EMBL/GenBank/DDBJ whole genome shotgun (WGS) entry which is preliminary data.</text>
</comment>
<dbReference type="Gene3D" id="3.20.20.120">
    <property type="entry name" value="Enolase-like C-terminal domain"/>
    <property type="match status" value="1"/>
</dbReference>
<protein>
    <recommendedName>
        <fullName evidence="4 11">Enolase</fullName>
        <ecNumber evidence="3 11">4.2.1.11</ecNumber>
    </recommendedName>
    <alternativeName>
        <fullName evidence="11">2-phospho-D-glycerate hydro-lyase</fullName>
    </alternativeName>
    <alternativeName>
        <fullName evidence="11">2-phosphoglycerate dehydratase</fullName>
    </alternativeName>
</protein>
<evidence type="ECO:0000256" key="3">
    <source>
        <dbReference type="ARBA" id="ARBA00012058"/>
    </source>
</evidence>
<dbReference type="AlphaFoldDB" id="A0A2T2WGT0"/>
<evidence type="ECO:0000313" key="17">
    <source>
        <dbReference type="Proteomes" id="UP000241848"/>
    </source>
</evidence>
<feature type="binding site" evidence="11">
    <location>
        <position position="370"/>
    </location>
    <ligand>
        <name>(2R)-2-phosphoglycerate</name>
        <dbReference type="ChEBI" id="CHEBI:58289"/>
    </ligand>
</feature>
<evidence type="ECO:0000256" key="11">
    <source>
        <dbReference type="HAMAP-Rule" id="MF_00318"/>
    </source>
</evidence>
<dbReference type="InterPro" id="IPR029017">
    <property type="entry name" value="Enolase-like_N"/>
</dbReference>
<keyword evidence="8 11" id="KW-0324">Glycolysis</keyword>
<dbReference type="InterPro" id="IPR020809">
    <property type="entry name" value="Enolase_CS"/>
</dbReference>
<feature type="active site" description="Proton acceptor" evidence="11 12">
    <location>
        <position position="340"/>
    </location>
</feature>
<evidence type="ECO:0000256" key="12">
    <source>
        <dbReference type="PIRSR" id="PIRSR001400-1"/>
    </source>
</evidence>
<dbReference type="Gene3D" id="3.30.390.10">
    <property type="entry name" value="Enolase-like, N-terminal domain"/>
    <property type="match status" value="1"/>
</dbReference>
<evidence type="ECO:0000256" key="2">
    <source>
        <dbReference type="ARBA" id="ARBA00009604"/>
    </source>
</evidence>
<evidence type="ECO:0000256" key="7">
    <source>
        <dbReference type="ARBA" id="ARBA00022842"/>
    </source>
</evidence>
<dbReference type="SUPFAM" id="SSF51604">
    <property type="entry name" value="Enolase C-terminal domain-like"/>
    <property type="match status" value="1"/>
</dbReference>
<dbReference type="UniPathway" id="UPA00109">
    <property type="reaction ID" value="UER00187"/>
</dbReference>
<comment type="subcellular location">
    <subcellularLocation>
        <location evidence="11">Cytoplasm</location>
    </subcellularLocation>
    <subcellularLocation>
        <location evidence="11">Secreted</location>
    </subcellularLocation>
    <subcellularLocation>
        <location evidence="11">Cell surface</location>
    </subcellularLocation>
    <text evidence="11">Fractions of enolase are present in both the cytoplasm and on the cell surface.</text>
</comment>
<dbReference type="SMART" id="SM01192">
    <property type="entry name" value="Enolase_C"/>
    <property type="match status" value="1"/>
</dbReference>
<feature type="binding site" evidence="11">
    <location>
        <position position="165"/>
    </location>
    <ligand>
        <name>(2R)-2-phosphoglycerate</name>
        <dbReference type="ChEBI" id="CHEBI:58289"/>
    </ligand>
</feature>
<evidence type="ECO:0000259" key="14">
    <source>
        <dbReference type="SMART" id="SM01192"/>
    </source>
</evidence>
<sequence>MPINSVHARQILDSRGNPTVEVEVEADGVTGRFQVPSGASTGRFEAVELRDGDRARFAGLGVSRAVGHVNELLGPAIQGWDPEDQEGIDTLLCQIDGTDNKSRLGANAILGISGAVTTVAALRRQVPLYRYVANLFHSTTDFSMPMPMVNMISGGLHAGGQIDVQDYLFVPIGSATYGEAMLHVDAVRRALVEVLIHHGYSAALVADEGGFGPPLASNEEGLSLLTEAIELAGLKPGVSGAIAVDLAASHFYREGRYRWGLGGLDVDGSGMVEVLTHWAERYPLVCLEDGLAEDDWSGWCLLTGRLGQRLQILGDDLFVTNAERISLGIARNAANAVLIKMNQVGTISETLAAVRTAQNSGLRTVVSARSGETEDTFMSDLAVAVGPAQIKVGAIARSERLAKYNRLFRIDDELGSPSLAQPFRPR</sequence>
<evidence type="ECO:0000256" key="5">
    <source>
        <dbReference type="ARBA" id="ARBA00022525"/>
    </source>
</evidence>
<dbReference type="SMART" id="SM01193">
    <property type="entry name" value="Enolase_N"/>
    <property type="match status" value="1"/>
</dbReference>
<keyword evidence="7 11" id="KW-0460">Magnesium</keyword>
<dbReference type="Pfam" id="PF00113">
    <property type="entry name" value="Enolase_C"/>
    <property type="match status" value="1"/>
</dbReference>
<feature type="domain" description="Enolase C-terminal TIM barrel" evidence="14">
    <location>
        <begin position="141"/>
        <end position="426"/>
    </location>
</feature>
<accession>A0A2T2WGT0</accession>
<dbReference type="Proteomes" id="UP000241848">
    <property type="component" value="Unassembled WGS sequence"/>
</dbReference>
<reference evidence="16 17" key="1">
    <citation type="journal article" date="2014" name="BMC Genomics">
        <title>Comparison of environmental and isolate Sulfobacillus genomes reveals diverse carbon, sulfur, nitrogen, and hydrogen metabolisms.</title>
        <authorList>
            <person name="Justice N.B."/>
            <person name="Norman A."/>
            <person name="Brown C.T."/>
            <person name="Singh A."/>
            <person name="Thomas B.C."/>
            <person name="Banfield J.F."/>
        </authorList>
    </citation>
    <scope>NUCLEOTIDE SEQUENCE [LARGE SCALE GENOMIC DNA]</scope>
    <source>
        <strain evidence="16">AMDSBA3</strain>
    </source>
</reference>
<dbReference type="EMBL" id="PXYV01000034">
    <property type="protein sequence ID" value="PSR21443.1"/>
    <property type="molecule type" value="Genomic_DNA"/>
</dbReference>
<gene>
    <name evidence="11" type="primary">eno</name>
    <name evidence="16" type="ORF">C7B45_10870</name>
</gene>
<dbReference type="GO" id="GO:0004634">
    <property type="term" value="F:phosphopyruvate hydratase activity"/>
    <property type="evidence" value="ECO:0007669"/>
    <property type="project" value="UniProtKB-UniRule"/>
</dbReference>
<dbReference type="GO" id="GO:0006096">
    <property type="term" value="P:glycolytic process"/>
    <property type="evidence" value="ECO:0007669"/>
    <property type="project" value="UniProtKB-UniRule"/>
</dbReference>
<dbReference type="EC" id="4.2.1.11" evidence="3 11"/>
<dbReference type="PIRSF" id="PIRSF001400">
    <property type="entry name" value="Enolase"/>
    <property type="match status" value="1"/>
</dbReference>
<dbReference type="SUPFAM" id="SSF54826">
    <property type="entry name" value="Enolase N-terminal domain-like"/>
    <property type="match status" value="1"/>
</dbReference>
<dbReference type="GO" id="GO:0009986">
    <property type="term" value="C:cell surface"/>
    <property type="evidence" value="ECO:0007669"/>
    <property type="project" value="UniProtKB-SubCell"/>
</dbReference>
<dbReference type="GO" id="GO:0000287">
    <property type="term" value="F:magnesium ion binding"/>
    <property type="evidence" value="ECO:0007669"/>
    <property type="project" value="UniProtKB-UniRule"/>
</dbReference>
<evidence type="ECO:0000259" key="15">
    <source>
        <dbReference type="SMART" id="SM01193"/>
    </source>
</evidence>
<feature type="binding site" evidence="11 13">
    <location>
        <position position="245"/>
    </location>
    <ligand>
        <name>Mg(2+)</name>
        <dbReference type="ChEBI" id="CHEBI:18420"/>
    </ligand>
</feature>
<dbReference type="HAMAP" id="MF_00318">
    <property type="entry name" value="Enolase"/>
    <property type="match status" value="1"/>
</dbReference>
<dbReference type="InterPro" id="IPR000941">
    <property type="entry name" value="Enolase"/>
</dbReference>
<dbReference type="PANTHER" id="PTHR11902:SF1">
    <property type="entry name" value="ENOLASE"/>
    <property type="match status" value="1"/>
</dbReference>
<comment type="cofactor">
    <cofactor evidence="11">
        <name>Mg(2+)</name>
        <dbReference type="ChEBI" id="CHEBI:18420"/>
    </cofactor>
    <text evidence="11">Binds a second Mg(2+) ion via substrate during catalysis.</text>
</comment>
<dbReference type="GO" id="GO:0000015">
    <property type="term" value="C:phosphopyruvate hydratase complex"/>
    <property type="evidence" value="ECO:0007669"/>
    <property type="project" value="InterPro"/>
</dbReference>
<feature type="binding site" evidence="11 13">
    <location>
        <position position="315"/>
    </location>
    <ligand>
        <name>Mg(2+)</name>
        <dbReference type="ChEBI" id="CHEBI:18420"/>
    </ligand>
</feature>
<evidence type="ECO:0000256" key="8">
    <source>
        <dbReference type="ARBA" id="ARBA00023152"/>
    </source>
</evidence>
<evidence type="ECO:0000313" key="16">
    <source>
        <dbReference type="EMBL" id="PSR21443.1"/>
    </source>
</evidence>
<dbReference type="InterPro" id="IPR020811">
    <property type="entry name" value="Enolase_N"/>
</dbReference>
<name>A0A2T2WGT0_9FIRM</name>
<evidence type="ECO:0000256" key="10">
    <source>
        <dbReference type="ARBA" id="ARBA00048951"/>
    </source>
</evidence>
<evidence type="ECO:0000256" key="13">
    <source>
        <dbReference type="PIRSR" id="PIRSR001400-3"/>
    </source>
</evidence>
<feature type="binding site" evidence="11">
    <location>
        <position position="369"/>
    </location>
    <ligand>
        <name>(2R)-2-phosphoglycerate</name>
        <dbReference type="ChEBI" id="CHEBI:58289"/>
    </ligand>
</feature>
<evidence type="ECO:0000256" key="4">
    <source>
        <dbReference type="ARBA" id="ARBA00017068"/>
    </source>
</evidence>
<dbReference type="SFLD" id="SFLDS00001">
    <property type="entry name" value="Enolase"/>
    <property type="match status" value="1"/>
</dbReference>
<feature type="active site" description="Proton donor" evidence="11 12">
    <location>
        <position position="208"/>
    </location>
</feature>
<feature type="domain" description="Enolase N-terminal" evidence="15">
    <location>
        <begin position="3"/>
        <end position="132"/>
    </location>
</feature>
<keyword evidence="9 11" id="KW-0456">Lyase</keyword>
<evidence type="ECO:0000256" key="9">
    <source>
        <dbReference type="ARBA" id="ARBA00023239"/>
    </source>
</evidence>
<dbReference type="InterPro" id="IPR020810">
    <property type="entry name" value="Enolase_C"/>
</dbReference>
<comment type="cofactor">
    <cofactor evidence="13">
        <name>Mg(2+)</name>
        <dbReference type="ChEBI" id="CHEBI:18420"/>
    </cofactor>
    <text evidence="13">Mg(2+) is required for catalysis and for stabilizing the dimer.</text>
</comment>
<dbReference type="GO" id="GO:0005576">
    <property type="term" value="C:extracellular region"/>
    <property type="evidence" value="ECO:0007669"/>
    <property type="project" value="UniProtKB-SubCell"/>
</dbReference>
<comment type="pathway">
    <text evidence="1 11">Carbohydrate degradation; glycolysis; pyruvate from D-glyceraldehyde 3-phosphate: step 4/5.</text>
</comment>
<organism evidence="16 17">
    <name type="scientific">Sulfobacillus acidophilus</name>
    <dbReference type="NCBI Taxonomy" id="53633"/>
    <lineage>
        <taxon>Bacteria</taxon>
        <taxon>Bacillati</taxon>
        <taxon>Bacillota</taxon>
        <taxon>Clostridia</taxon>
        <taxon>Eubacteriales</taxon>
        <taxon>Clostridiales Family XVII. Incertae Sedis</taxon>
        <taxon>Sulfobacillus</taxon>
    </lineage>
</organism>
<feature type="binding site" evidence="11">
    <location>
        <position position="391"/>
    </location>
    <ligand>
        <name>(2R)-2-phosphoglycerate</name>
        <dbReference type="ChEBI" id="CHEBI:58289"/>
    </ligand>
</feature>
<evidence type="ECO:0000256" key="1">
    <source>
        <dbReference type="ARBA" id="ARBA00005031"/>
    </source>
</evidence>
<keyword evidence="11" id="KW-0963">Cytoplasm</keyword>
<evidence type="ECO:0000256" key="6">
    <source>
        <dbReference type="ARBA" id="ARBA00022723"/>
    </source>
</evidence>
<proteinExistence type="inferred from homology"/>
<dbReference type="NCBIfam" id="TIGR01060">
    <property type="entry name" value="eno"/>
    <property type="match status" value="1"/>
</dbReference>
<dbReference type="PANTHER" id="PTHR11902">
    <property type="entry name" value="ENOLASE"/>
    <property type="match status" value="1"/>
</dbReference>
<keyword evidence="5 11" id="KW-0964">Secreted</keyword>
<keyword evidence="6 11" id="KW-0479">Metal-binding</keyword>
<dbReference type="PRINTS" id="PR00148">
    <property type="entry name" value="ENOLASE"/>
</dbReference>
<dbReference type="SFLD" id="SFLDF00002">
    <property type="entry name" value="enolase"/>
    <property type="match status" value="1"/>
</dbReference>
<dbReference type="CDD" id="cd03313">
    <property type="entry name" value="enolase"/>
    <property type="match status" value="1"/>
</dbReference>